<reference evidence="1" key="1">
    <citation type="journal article" date="2014" name="Front. Microbiol.">
        <title>High frequency of phylogenetically diverse reductive dehalogenase-homologous genes in deep subseafloor sedimentary metagenomes.</title>
        <authorList>
            <person name="Kawai M."/>
            <person name="Futagami T."/>
            <person name="Toyoda A."/>
            <person name="Takaki Y."/>
            <person name="Nishi S."/>
            <person name="Hori S."/>
            <person name="Arai W."/>
            <person name="Tsubouchi T."/>
            <person name="Morono Y."/>
            <person name="Uchiyama I."/>
            <person name="Ito T."/>
            <person name="Fujiyama A."/>
            <person name="Inagaki F."/>
            <person name="Takami H."/>
        </authorList>
    </citation>
    <scope>NUCLEOTIDE SEQUENCE</scope>
    <source>
        <strain evidence="1">Expedition CK06-06</strain>
    </source>
</reference>
<dbReference type="AlphaFoldDB" id="X1SLM4"/>
<gene>
    <name evidence="1" type="ORF">S12H4_24257</name>
</gene>
<accession>X1SLM4</accession>
<organism evidence="1">
    <name type="scientific">marine sediment metagenome</name>
    <dbReference type="NCBI Taxonomy" id="412755"/>
    <lineage>
        <taxon>unclassified sequences</taxon>
        <taxon>metagenomes</taxon>
        <taxon>ecological metagenomes</taxon>
    </lineage>
</organism>
<name>X1SLM4_9ZZZZ</name>
<evidence type="ECO:0000313" key="1">
    <source>
        <dbReference type="EMBL" id="GAI76270.1"/>
    </source>
</evidence>
<sequence>MDEPIVLNALAKMNVGGILPFRFIGAARYAPQWEEQIEEAMMRLGVTKEQNIS</sequence>
<dbReference type="EMBL" id="BARW01013111">
    <property type="protein sequence ID" value="GAI76270.1"/>
    <property type="molecule type" value="Genomic_DNA"/>
</dbReference>
<comment type="caution">
    <text evidence="1">The sequence shown here is derived from an EMBL/GenBank/DDBJ whole genome shotgun (WGS) entry which is preliminary data.</text>
</comment>
<proteinExistence type="predicted"/>
<protein>
    <submittedName>
        <fullName evidence="1">Uncharacterized protein</fullName>
    </submittedName>
</protein>